<proteinExistence type="predicted"/>
<evidence type="ECO:0000313" key="1">
    <source>
        <dbReference type="EMBL" id="JAH72572.1"/>
    </source>
</evidence>
<dbReference type="EMBL" id="GBXM01036005">
    <property type="protein sequence ID" value="JAH72572.1"/>
    <property type="molecule type" value="Transcribed_RNA"/>
</dbReference>
<reference evidence="1" key="1">
    <citation type="submission" date="2014-11" db="EMBL/GenBank/DDBJ databases">
        <authorList>
            <person name="Amaro Gonzalez C."/>
        </authorList>
    </citation>
    <scope>NUCLEOTIDE SEQUENCE</scope>
</reference>
<accession>A0A0E9V3G3</accession>
<reference evidence="1" key="2">
    <citation type="journal article" date="2015" name="Fish Shellfish Immunol.">
        <title>Early steps in the European eel (Anguilla anguilla)-Vibrio vulnificus interaction in the gills: Role of the RtxA13 toxin.</title>
        <authorList>
            <person name="Callol A."/>
            <person name="Pajuelo D."/>
            <person name="Ebbesson L."/>
            <person name="Teles M."/>
            <person name="MacKenzie S."/>
            <person name="Amaro C."/>
        </authorList>
    </citation>
    <scope>NUCLEOTIDE SEQUENCE</scope>
</reference>
<name>A0A0E9V3G3_ANGAN</name>
<organism evidence="1">
    <name type="scientific">Anguilla anguilla</name>
    <name type="common">European freshwater eel</name>
    <name type="synonym">Muraena anguilla</name>
    <dbReference type="NCBI Taxonomy" id="7936"/>
    <lineage>
        <taxon>Eukaryota</taxon>
        <taxon>Metazoa</taxon>
        <taxon>Chordata</taxon>
        <taxon>Craniata</taxon>
        <taxon>Vertebrata</taxon>
        <taxon>Euteleostomi</taxon>
        <taxon>Actinopterygii</taxon>
        <taxon>Neopterygii</taxon>
        <taxon>Teleostei</taxon>
        <taxon>Anguilliformes</taxon>
        <taxon>Anguillidae</taxon>
        <taxon>Anguilla</taxon>
    </lineage>
</organism>
<dbReference type="AlphaFoldDB" id="A0A0E9V3G3"/>
<sequence length="18" mass="2131">MLVSITFSVYWYNCVSFA</sequence>
<protein>
    <submittedName>
        <fullName evidence="1">Uncharacterized protein</fullName>
    </submittedName>
</protein>